<dbReference type="PANTHER" id="PTHR43072">
    <property type="entry name" value="N-ACETYLTRANSFERASE"/>
    <property type="match status" value="1"/>
</dbReference>
<feature type="domain" description="N-acetyltransferase" evidence="1">
    <location>
        <begin position="32"/>
        <end position="194"/>
    </location>
</feature>
<dbReference type="AlphaFoldDB" id="A0A2A7MQ55"/>
<organism evidence="2 3">
    <name type="scientific">Mycolicibacterium agri</name>
    <name type="common">Mycobacterium agri</name>
    <dbReference type="NCBI Taxonomy" id="36811"/>
    <lineage>
        <taxon>Bacteria</taxon>
        <taxon>Bacillati</taxon>
        <taxon>Actinomycetota</taxon>
        <taxon>Actinomycetes</taxon>
        <taxon>Mycobacteriales</taxon>
        <taxon>Mycobacteriaceae</taxon>
        <taxon>Mycolicibacterium</taxon>
    </lineage>
</organism>
<protein>
    <submittedName>
        <fullName evidence="2">GNAT family N-acetyltransferase</fullName>
    </submittedName>
</protein>
<accession>A0A2A7MQ55</accession>
<dbReference type="PANTHER" id="PTHR43072:SF8">
    <property type="entry name" value="ACYLTRANSFERASE FABY-RELATED"/>
    <property type="match status" value="1"/>
</dbReference>
<dbReference type="CDD" id="cd04301">
    <property type="entry name" value="NAT_SF"/>
    <property type="match status" value="1"/>
</dbReference>
<comment type="caution">
    <text evidence="2">The sequence shown here is derived from an EMBL/GenBank/DDBJ whole genome shotgun (WGS) entry which is preliminary data.</text>
</comment>
<dbReference type="SUPFAM" id="SSF55729">
    <property type="entry name" value="Acyl-CoA N-acyltransferases (Nat)"/>
    <property type="match status" value="1"/>
</dbReference>
<keyword evidence="2" id="KW-0808">Transferase</keyword>
<evidence type="ECO:0000313" key="2">
    <source>
        <dbReference type="EMBL" id="PEG33932.1"/>
    </source>
</evidence>
<proteinExistence type="predicted"/>
<dbReference type="Gene3D" id="3.40.630.30">
    <property type="match status" value="1"/>
</dbReference>
<dbReference type="OrthoDB" id="3173333at2"/>
<dbReference type="RefSeq" id="WP_097943747.1">
    <property type="nucleotide sequence ID" value="NZ_BLKS01000001.1"/>
</dbReference>
<name>A0A2A7MQ55_MYCAG</name>
<dbReference type="EMBL" id="PDCP01000085">
    <property type="protein sequence ID" value="PEG33932.1"/>
    <property type="molecule type" value="Genomic_DNA"/>
</dbReference>
<dbReference type="PROSITE" id="PS51186">
    <property type="entry name" value="GNAT"/>
    <property type="match status" value="1"/>
</dbReference>
<dbReference type="GO" id="GO:0016747">
    <property type="term" value="F:acyltransferase activity, transferring groups other than amino-acyl groups"/>
    <property type="evidence" value="ECO:0007669"/>
    <property type="project" value="InterPro"/>
</dbReference>
<sequence length="194" mass="21227">MGRRPSAPLPGHDTVLRIASGRLLTALHPTDSTIRPATTDDLDAIGEIYAHHVLRGVASFETSPPEREEWIRRFDTVVDAGLPFLAAEIDGAVAGYAYCLPWRSRPAYRHTVEDSIYLAPHATGRGIGGRLLDALLTGCRDAGMRQVIAVIVDDNAQASVALHRNRGFKEVGRLSSVGFKHGRWLDTLLLQRSL</sequence>
<evidence type="ECO:0000313" key="3">
    <source>
        <dbReference type="Proteomes" id="UP000220914"/>
    </source>
</evidence>
<dbReference type="InterPro" id="IPR016181">
    <property type="entry name" value="Acyl_CoA_acyltransferase"/>
</dbReference>
<dbReference type="InterPro" id="IPR000182">
    <property type="entry name" value="GNAT_dom"/>
</dbReference>
<dbReference type="Proteomes" id="UP000220914">
    <property type="component" value="Unassembled WGS sequence"/>
</dbReference>
<evidence type="ECO:0000259" key="1">
    <source>
        <dbReference type="PROSITE" id="PS51186"/>
    </source>
</evidence>
<dbReference type="Pfam" id="PF00583">
    <property type="entry name" value="Acetyltransf_1"/>
    <property type="match status" value="1"/>
</dbReference>
<gene>
    <name evidence="2" type="ORF">CQY20_28170</name>
</gene>
<keyword evidence="3" id="KW-1185">Reference proteome</keyword>
<reference evidence="2 3" key="1">
    <citation type="submission" date="2017-10" db="EMBL/GenBank/DDBJ databases">
        <title>The new phylogeny of genus Mycobacterium.</title>
        <authorList>
            <person name="Tortoli E."/>
            <person name="Trovato A."/>
            <person name="Cirillo D.M."/>
        </authorList>
    </citation>
    <scope>NUCLEOTIDE SEQUENCE [LARGE SCALE GENOMIC DNA]</scope>
    <source>
        <strain evidence="2 3">CCUG37673</strain>
    </source>
</reference>